<dbReference type="Proteomes" id="UP000826271">
    <property type="component" value="Unassembled WGS sequence"/>
</dbReference>
<evidence type="ECO:0000259" key="10">
    <source>
        <dbReference type="Pfam" id="PF23559"/>
    </source>
</evidence>
<evidence type="ECO:0000256" key="7">
    <source>
        <dbReference type="SAM" id="MobiDB-lite"/>
    </source>
</evidence>
<keyword evidence="6" id="KW-0067">ATP-binding</keyword>
<dbReference type="AlphaFoldDB" id="A0AAV6X8B5"/>
<dbReference type="InterPro" id="IPR027417">
    <property type="entry name" value="P-loop_NTPase"/>
</dbReference>
<proteinExistence type="inferred from homology"/>
<dbReference type="Gene3D" id="1.10.8.430">
    <property type="entry name" value="Helical domain of apoptotic protease-activating factors"/>
    <property type="match status" value="1"/>
</dbReference>
<feature type="domain" description="NB-ARC" evidence="8">
    <location>
        <begin position="164"/>
        <end position="322"/>
    </location>
</feature>
<dbReference type="Pfam" id="PF23598">
    <property type="entry name" value="LRR_14"/>
    <property type="match status" value="1"/>
</dbReference>
<dbReference type="InterPro" id="IPR036388">
    <property type="entry name" value="WH-like_DNA-bd_sf"/>
</dbReference>
<feature type="domain" description="Disease resistance N-terminal" evidence="9">
    <location>
        <begin position="5"/>
        <end position="89"/>
    </location>
</feature>
<dbReference type="GO" id="GO:0043531">
    <property type="term" value="F:ADP binding"/>
    <property type="evidence" value="ECO:0007669"/>
    <property type="project" value="InterPro"/>
</dbReference>
<dbReference type="GO" id="GO:0051607">
    <property type="term" value="P:defense response to virus"/>
    <property type="evidence" value="ECO:0007669"/>
    <property type="project" value="UniProtKB-ARBA"/>
</dbReference>
<reference evidence="12" key="1">
    <citation type="submission" date="2019-10" db="EMBL/GenBank/DDBJ databases">
        <authorList>
            <person name="Zhang R."/>
            <person name="Pan Y."/>
            <person name="Wang J."/>
            <person name="Ma R."/>
            <person name="Yu S."/>
        </authorList>
    </citation>
    <scope>NUCLEOTIDE SEQUENCE</scope>
    <source>
        <strain evidence="12">LA-IB0</strain>
        <tissue evidence="12">Leaf</tissue>
    </source>
</reference>
<evidence type="ECO:0000259" key="8">
    <source>
        <dbReference type="Pfam" id="PF00931"/>
    </source>
</evidence>
<evidence type="ECO:0000256" key="1">
    <source>
        <dbReference type="ARBA" id="ARBA00008894"/>
    </source>
</evidence>
<dbReference type="PANTHER" id="PTHR23155">
    <property type="entry name" value="DISEASE RESISTANCE PROTEIN RP"/>
    <property type="match status" value="1"/>
</dbReference>
<keyword evidence="13" id="KW-1185">Reference proteome</keyword>
<comment type="similarity">
    <text evidence="1">Belongs to the disease resistance NB-LRR family.</text>
</comment>
<dbReference type="InterPro" id="IPR058922">
    <property type="entry name" value="WHD_DRP"/>
</dbReference>
<dbReference type="PANTHER" id="PTHR23155:SF1193">
    <property type="entry name" value="DISEASE RESISTANCE PROTEIN RPP13-RELATED"/>
    <property type="match status" value="1"/>
</dbReference>
<evidence type="ECO:0000256" key="6">
    <source>
        <dbReference type="ARBA" id="ARBA00022840"/>
    </source>
</evidence>
<dbReference type="Gene3D" id="3.40.50.300">
    <property type="entry name" value="P-loop containing nucleotide triphosphate hydrolases"/>
    <property type="match status" value="1"/>
</dbReference>
<keyword evidence="2" id="KW-0433">Leucine-rich repeat</keyword>
<dbReference type="GO" id="GO:0098542">
    <property type="term" value="P:defense response to other organism"/>
    <property type="evidence" value="ECO:0007669"/>
    <property type="project" value="TreeGrafter"/>
</dbReference>
<dbReference type="InterPro" id="IPR055414">
    <property type="entry name" value="LRR_R13L4/SHOC2-like"/>
</dbReference>
<feature type="domain" description="Disease resistance R13L4/SHOC-2-like LRR" evidence="11">
    <location>
        <begin position="544"/>
        <end position="832"/>
    </location>
</feature>
<evidence type="ECO:0000259" key="9">
    <source>
        <dbReference type="Pfam" id="PF18052"/>
    </source>
</evidence>
<keyword evidence="4" id="KW-0547">Nucleotide-binding</keyword>
<evidence type="ECO:0000256" key="2">
    <source>
        <dbReference type="ARBA" id="ARBA00022614"/>
    </source>
</evidence>
<accession>A0AAV6X8B5</accession>
<evidence type="ECO:0000313" key="13">
    <source>
        <dbReference type="Proteomes" id="UP000826271"/>
    </source>
</evidence>
<name>A0AAV6X8B5_9LAMI</name>
<dbReference type="PRINTS" id="PR00364">
    <property type="entry name" value="DISEASERSIST"/>
</dbReference>
<dbReference type="InterPro" id="IPR042197">
    <property type="entry name" value="Apaf_helical"/>
</dbReference>
<dbReference type="FunFam" id="1.10.10.10:FF:000322">
    <property type="entry name" value="Probable disease resistance protein At1g63360"/>
    <property type="match status" value="1"/>
</dbReference>
<organism evidence="12 13">
    <name type="scientific">Buddleja alternifolia</name>
    <dbReference type="NCBI Taxonomy" id="168488"/>
    <lineage>
        <taxon>Eukaryota</taxon>
        <taxon>Viridiplantae</taxon>
        <taxon>Streptophyta</taxon>
        <taxon>Embryophyta</taxon>
        <taxon>Tracheophyta</taxon>
        <taxon>Spermatophyta</taxon>
        <taxon>Magnoliopsida</taxon>
        <taxon>eudicotyledons</taxon>
        <taxon>Gunneridae</taxon>
        <taxon>Pentapetalae</taxon>
        <taxon>asterids</taxon>
        <taxon>lamiids</taxon>
        <taxon>Lamiales</taxon>
        <taxon>Scrophulariaceae</taxon>
        <taxon>Buddlejeae</taxon>
        <taxon>Buddleja</taxon>
    </lineage>
</organism>
<dbReference type="Pfam" id="PF18052">
    <property type="entry name" value="Rx_N"/>
    <property type="match status" value="1"/>
</dbReference>
<protein>
    <submittedName>
        <fullName evidence="12">Uncharacterized protein</fullName>
    </submittedName>
</protein>
<evidence type="ECO:0000256" key="4">
    <source>
        <dbReference type="ARBA" id="ARBA00022741"/>
    </source>
</evidence>
<evidence type="ECO:0000259" key="11">
    <source>
        <dbReference type="Pfam" id="PF23598"/>
    </source>
</evidence>
<evidence type="ECO:0000256" key="3">
    <source>
        <dbReference type="ARBA" id="ARBA00022737"/>
    </source>
</evidence>
<dbReference type="Gene3D" id="3.80.10.10">
    <property type="entry name" value="Ribonuclease Inhibitor"/>
    <property type="match status" value="1"/>
</dbReference>
<sequence>MAYPAVTFLVEKVKQLLEYHVGLISGSENELEQLMNDLSLFKAFLKDVCIRSKQDEKLREMERNIRDLVYLVEDTVDSYLTKAAAGKSSFFSKHIISLAKEVKSLRQNKVKPMLDTVTTYFVSMPIDDGSGTTAEEPSPKMKMDRSIRKENIFGFEDAEATLTRYLNEETDELDVISIVGKPGVGKTTLAWKIYESPRIKYEFATRIWVEISQKLERRHVLLKIMERFTNEDMSSKSDIELALIVCARLKEGKFLLVMDDVWTFEDWDNIRDVLPRSNRMGKVLITCRNKKVAKVANIRRKPYELRILSPKDSWELLQLQVFGTLHNCPTELEDIGREIVSHCAGVPLAIGMIGKILHDKFSETVISGRVRDAWMNVAENISMYVRNDEGDHMSSIISESYKNLPAELRDCFIYLGVFPNGYEIPVWTLTCLWIAEGFIQQREGQSLEETAEENLYELINRNLVMVDKTNLMGKVKTCRVRNMIREFCNSKAAMEEYNLFQEIKLTNEREFDPPVNQKQMYRRLCIHHHLSDFPSERLNNQCVRSFLCFYKDPIDVPREQISAILDVCHLLRILEFKSIKLTRFPAKLTKLIHLRYITLSGEYLCVLPKAISDLWNLQTLLIDTKSRTLIMKASLWKMIQLRHLKTKASIILSKKGEGKAGENLQTLSRLSPECCTDDLFNKAHNLKKLGIRGGLVSLLDVKSLDKLECLEKLKLLNDAFPMLVSGNPLIALPKPNWFPPNLKRLTLSATYLDWKHMSTLEMIDTLEVLKLKDNAFVGGAWETVSGGFPCLKFLLIATTDLVSWESSDDHFPALKNLVLKKCEKLNKIPVGLAKSLKVLVIEHVTRSVVESAREIEKKNKDMEVEGKGKPGGFKLSVGPGDD</sequence>
<dbReference type="InterPro" id="IPR038005">
    <property type="entry name" value="RX-like_CC"/>
</dbReference>
<gene>
    <name evidence="12" type="ORF">BUALT_Bualt07G0017900</name>
</gene>
<dbReference type="Pfam" id="PF23559">
    <property type="entry name" value="WHD_DRP"/>
    <property type="match status" value="1"/>
</dbReference>
<dbReference type="Gene3D" id="1.10.10.10">
    <property type="entry name" value="Winged helix-like DNA-binding domain superfamily/Winged helix DNA-binding domain"/>
    <property type="match status" value="1"/>
</dbReference>
<dbReference type="InterPro" id="IPR032675">
    <property type="entry name" value="LRR_dom_sf"/>
</dbReference>
<feature type="domain" description="Disease resistance protein winged helix" evidence="10">
    <location>
        <begin position="417"/>
        <end position="487"/>
    </location>
</feature>
<comment type="caution">
    <text evidence="12">The sequence shown here is derived from an EMBL/GenBank/DDBJ whole genome shotgun (WGS) entry which is preliminary data.</text>
</comment>
<dbReference type="CDD" id="cd14798">
    <property type="entry name" value="RX-CC_like"/>
    <property type="match status" value="1"/>
</dbReference>
<evidence type="ECO:0000256" key="5">
    <source>
        <dbReference type="ARBA" id="ARBA00022821"/>
    </source>
</evidence>
<dbReference type="Pfam" id="PF00931">
    <property type="entry name" value="NB-ARC"/>
    <property type="match status" value="1"/>
</dbReference>
<dbReference type="Gene3D" id="1.20.5.4130">
    <property type="match status" value="1"/>
</dbReference>
<dbReference type="GO" id="GO:0005524">
    <property type="term" value="F:ATP binding"/>
    <property type="evidence" value="ECO:0007669"/>
    <property type="project" value="UniProtKB-KW"/>
</dbReference>
<dbReference type="InterPro" id="IPR041118">
    <property type="entry name" value="Rx_N"/>
</dbReference>
<evidence type="ECO:0000313" key="12">
    <source>
        <dbReference type="EMBL" id="KAG8378753.1"/>
    </source>
</evidence>
<dbReference type="SUPFAM" id="SSF52540">
    <property type="entry name" value="P-loop containing nucleoside triphosphate hydrolases"/>
    <property type="match status" value="1"/>
</dbReference>
<dbReference type="InterPro" id="IPR002182">
    <property type="entry name" value="NB-ARC"/>
</dbReference>
<keyword evidence="5" id="KW-0611">Plant defense</keyword>
<feature type="region of interest" description="Disordered" evidence="7">
    <location>
        <begin position="860"/>
        <end position="882"/>
    </location>
</feature>
<keyword evidence="3" id="KW-0677">Repeat</keyword>
<dbReference type="SUPFAM" id="SSF52058">
    <property type="entry name" value="L domain-like"/>
    <property type="match status" value="1"/>
</dbReference>
<dbReference type="EMBL" id="WHWC01000007">
    <property type="protein sequence ID" value="KAG8378753.1"/>
    <property type="molecule type" value="Genomic_DNA"/>
</dbReference>
<dbReference type="InterPro" id="IPR044974">
    <property type="entry name" value="Disease_R_plants"/>
</dbReference>
<dbReference type="FunFam" id="3.40.50.300:FF:001091">
    <property type="entry name" value="Probable disease resistance protein At1g61300"/>
    <property type="match status" value="1"/>
</dbReference>